<evidence type="ECO:0000256" key="2">
    <source>
        <dbReference type="ARBA" id="ARBA00022448"/>
    </source>
</evidence>
<proteinExistence type="inferred from homology"/>
<gene>
    <name evidence="9" type="ORF">BZG36_02208</name>
</gene>
<feature type="transmembrane region" description="Helical" evidence="7">
    <location>
        <begin position="414"/>
        <end position="436"/>
    </location>
</feature>
<dbReference type="Proteomes" id="UP000242875">
    <property type="component" value="Unassembled WGS sequence"/>
</dbReference>
<feature type="transmembrane region" description="Helical" evidence="7">
    <location>
        <begin position="126"/>
        <end position="145"/>
    </location>
</feature>
<evidence type="ECO:0000256" key="3">
    <source>
        <dbReference type="ARBA" id="ARBA00022692"/>
    </source>
</evidence>
<evidence type="ECO:0000259" key="8">
    <source>
        <dbReference type="PROSITE" id="PS50850"/>
    </source>
</evidence>
<accession>A0A261Y3Y7</accession>
<dbReference type="PROSITE" id="PS50850">
    <property type="entry name" value="MFS"/>
    <property type="match status" value="1"/>
</dbReference>
<dbReference type="GO" id="GO:0022857">
    <property type="term" value="F:transmembrane transporter activity"/>
    <property type="evidence" value="ECO:0007669"/>
    <property type="project" value="InterPro"/>
</dbReference>
<keyword evidence="10" id="KW-1185">Reference proteome</keyword>
<keyword evidence="4 7" id="KW-1133">Transmembrane helix</keyword>
<organism evidence="9 10">
    <name type="scientific">Bifiguratus adelaidae</name>
    <dbReference type="NCBI Taxonomy" id="1938954"/>
    <lineage>
        <taxon>Eukaryota</taxon>
        <taxon>Fungi</taxon>
        <taxon>Fungi incertae sedis</taxon>
        <taxon>Mucoromycota</taxon>
        <taxon>Mucoromycotina</taxon>
        <taxon>Endogonomycetes</taxon>
        <taxon>Endogonales</taxon>
        <taxon>Endogonales incertae sedis</taxon>
        <taxon>Bifiguratus</taxon>
    </lineage>
</organism>
<dbReference type="Pfam" id="PF07690">
    <property type="entry name" value="MFS_1"/>
    <property type="match status" value="1"/>
</dbReference>
<feature type="transmembrane region" description="Helical" evidence="7">
    <location>
        <begin position="60"/>
        <end position="79"/>
    </location>
</feature>
<dbReference type="PANTHER" id="PTHR43791">
    <property type="entry name" value="PERMEASE-RELATED"/>
    <property type="match status" value="1"/>
</dbReference>
<evidence type="ECO:0000256" key="7">
    <source>
        <dbReference type="SAM" id="Phobius"/>
    </source>
</evidence>
<feature type="transmembrane region" description="Helical" evidence="7">
    <location>
        <begin position="319"/>
        <end position="342"/>
    </location>
</feature>
<keyword evidence="2" id="KW-0813">Transport</keyword>
<dbReference type="GO" id="GO:0016020">
    <property type="term" value="C:membrane"/>
    <property type="evidence" value="ECO:0007669"/>
    <property type="project" value="UniProtKB-SubCell"/>
</dbReference>
<dbReference type="InterPro" id="IPR036259">
    <property type="entry name" value="MFS_trans_sf"/>
</dbReference>
<feature type="transmembrane region" description="Helical" evidence="7">
    <location>
        <begin position="220"/>
        <end position="242"/>
    </location>
</feature>
<name>A0A261Y3Y7_9FUNG</name>
<feature type="transmembrane region" description="Helical" evidence="7">
    <location>
        <begin position="379"/>
        <end position="402"/>
    </location>
</feature>
<keyword evidence="3 7" id="KW-0812">Transmembrane</keyword>
<reference evidence="9 10" key="1">
    <citation type="journal article" date="2017" name="Mycologia">
        <title>Bifiguratus adelaidae, gen. et sp. nov., a new member of Mucoromycotina in endophytic and soil-dwelling habitats.</title>
        <authorList>
            <person name="Torres-Cruz T.J."/>
            <person name="Billingsley Tobias T.L."/>
            <person name="Almatruk M."/>
            <person name="Hesse C."/>
            <person name="Kuske C.R."/>
            <person name="Desiro A."/>
            <person name="Benucci G.M."/>
            <person name="Bonito G."/>
            <person name="Stajich J.E."/>
            <person name="Dunlap C."/>
            <person name="Arnold A.E."/>
            <person name="Porras-Alfaro A."/>
        </authorList>
    </citation>
    <scope>NUCLEOTIDE SEQUENCE [LARGE SCALE GENOMIC DNA]</scope>
    <source>
        <strain evidence="9 10">AZ0501</strain>
    </source>
</reference>
<evidence type="ECO:0000313" key="10">
    <source>
        <dbReference type="Proteomes" id="UP000242875"/>
    </source>
</evidence>
<evidence type="ECO:0000256" key="1">
    <source>
        <dbReference type="ARBA" id="ARBA00004141"/>
    </source>
</evidence>
<evidence type="ECO:0000256" key="6">
    <source>
        <dbReference type="ARBA" id="ARBA00037968"/>
    </source>
</evidence>
<dbReference type="OrthoDB" id="3639251at2759"/>
<feature type="domain" description="Major facilitator superfamily (MFS) profile" evidence="8">
    <location>
        <begin position="60"/>
        <end position="469"/>
    </location>
</feature>
<protein>
    <recommendedName>
        <fullName evidence="8">Major facilitator superfamily (MFS) profile domain-containing protein</fullName>
    </recommendedName>
</protein>
<feature type="transmembrane region" description="Helical" evidence="7">
    <location>
        <begin position="151"/>
        <end position="174"/>
    </location>
</feature>
<comment type="subcellular location">
    <subcellularLocation>
        <location evidence="1">Membrane</location>
        <topology evidence="1">Multi-pass membrane protein</topology>
    </subcellularLocation>
</comment>
<comment type="similarity">
    <text evidence="6">Belongs to the major facilitator superfamily. Allantoate permease family.</text>
</comment>
<feature type="transmembrane region" description="Helical" evidence="7">
    <location>
        <begin position="448"/>
        <end position="469"/>
    </location>
</feature>
<evidence type="ECO:0000256" key="5">
    <source>
        <dbReference type="ARBA" id="ARBA00023136"/>
    </source>
</evidence>
<evidence type="ECO:0000313" key="9">
    <source>
        <dbReference type="EMBL" id="OZJ05184.1"/>
    </source>
</evidence>
<comment type="caution">
    <text evidence="9">The sequence shown here is derived from an EMBL/GenBank/DDBJ whole genome shotgun (WGS) entry which is preliminary data.</text>
</comment>
<dbReference type="InterPro" id="IPR011701">
    <property type="entry name" value="MFS"/>
</dbReference>
<dbReference type="Gene3D" id="1.20.1250.20">
    <property type="entry name" value="MFS general substrate transporter like domains"/>
    <property type="match status" value="2"/>
</dbReference>
<dbReference type="PANTHER" id="PTHR43791:SF39">
    <property type="entry name" value="TRANSPORTER LIZ1_SEO1, PUTATIVE (AFU_ORTHOLOGUE AFUA_3G00980)-RELATED"/>
    <property type="match status" value="1"/>
</dbReference>
<dbReference type="AlphaFoldDB" id="A0A261Y3Y7"/>
<feature type="transmembrane region" description="Helical" evidence="7">
    <location>
        <begin position="279"/>
        <end position="299"/>
    </location>
</feature>
<feature type="transmembrane region" description="Helical" evidence="7">
    <location>
        <begin position="186"/>
        <end position="208"/>
    </location>
</feature>
<dbReference type="SUPFAM" id="SSF103473">
    <property type="entry name" value="MFS general substrate transporter"/>
    <property type="match status" value="1"/>
</dbReference>
<dbReference type="InterPro" id="IPR020846">
    <property type="entry name" value="MFS_dom"/>
</dbReference>
<keyword evidence="5 7" id="KW-0472">Membrane</keyword>
<dbReference type="FunFam" id="1.20.1250.20:FF:000065">
    <property type="entry name" value="Putative MFS pantothenate transporter"/>
    <property type="match status" value="1"/>
</dbReference>
<dbReference type="EMBL" id="MVBO01000021">
    <property type="protein sequence ID" value="OZJ05184.1"/>
    <property type="molecule type" value="Genomic_DNA"/>
</dbReference>
<feature type="transmembrane region" description="Helical" evidence="7">
    <location>
        <begin position="354"/>
        <end position="373"/>
    </location>
</feature>
<evidence type="ECO:0000256" key="4">
    <source>
        <dbReference type="ARBA" id="ARBA00022989"/>
    </source>
</evidence>
<sequence>MGWLDLARFTGYRYVPVDGNTEEMPSVSVWGSFKHSVFRRLYGEKSPEEAELVSILDKRLLGFAMLGYFLKVLDMTNLANAYISGMEEELNVQGIDYNWMYTFFWIGYLLMQVPSNALLTRVRPSLYLPCLELLWFILTLSMGFVRSVHAIFAIRFLLGLAEAGFYPGMIYLIGSWYTKEELGKRSSLFITAGSLGGLISGVMQAALLKGMNGVLGLSSWRWLFIIDASITLLLSTVGFLLLPDYPNNTKWLTQEQRELAVARLAKQGRSSTRKSLNLAVFRTIFSSWQVYAFVAAWMLGHAASEGPHQLGIVAKKVGFDAVTANLLTSPLTLIDMVCIIGNGYLSDRYQTRKWCIVIPSTIGVIGYTLLGMWVQPFGFLYFAFLITVIGTKCTNSIVMTWVTEVLGESMEHRALIVGIMNTCTGIQHTVIPLLLWPVTDAPYFTTGFRFSVLLLMGFIATAFLIDALHKRDLRRTTKRKLSFNVPDGGDTFLNGHAMAMEARVDDAGMAEMLGPVALEVKNHDAAEVYLINRHSHSSQDMHYDMSKGDIERN</sequence>
<feature type="transmembrane region" description="Helical" evidence="7">
    <location>
        <begin position="99"/>
        <end position="119"/>
    </location>
</feature>